<dbReference type="Gene3D" id="3.40.50.300">
    <property type="entry name" value="P-loop containing nucleotide triphosphate hydrolases"/>
    <property type="match status" value="1"/>
</dbReference>
<dbReference type="InterPro" id="IPR040632">
    <property type="entry name" value="Sulfotransfer_4"/>
</dbReference>
<dbReference type="Proteomes" id="UP000318626">
    <property type="component" value="Chromosome"/>
</dbReference>
<dbReference type="SUPFAM" id="SSF52540">
    <property type="entry name" value="P-loop containing nucleoside triphosphate hydrolases"/>
    <property type="match status" value="1"/>
</dbReference>
<protein>
    <recommendedName>
        <fullName evidence="3">Sulfotransferase family protein</fullName>
    </recommendedName>
</protein>
<dbReference type="KEGG" id="bvo:Pan97_28970"/>
<organism evidence="1 2">
    <name type="scientific">Bremerella volcania</name>
    <dbReference type="NCBI Taxonomy" id="2527984"/>
    <lineage>
        <taxon>Bacteria</taxon>
        <taxon>Pseudomonadati</taxon>
        <taxon>Planctomycetota</taxon>
        <taxon>Planctomycetia</taxon>
        <taxon>Pirellulales</taxon>
        <taxon>Pirellulaceae</taxon>
        <taxon>Bremerella</taxon>
    </lineage>
</organism>
<dbReference type="EMBL" id="CP036289">
    <property type="protein sequence ID" value="QDU75855.1"/>
    <property type="molecule type" value="Genomic_DNA"/>
</dbReference>
<name>A0A518C9F6_9BACT</name>
<dbReference type="PANTHER" id="PTHR36978:SF4">
    <property type="entry name" value="P-LOOP CONTAINING NUCLEOSIDE TRIPHOSPHATE HYDROLASE PROTEIN"/>
    <property type="match status" value="1"/>
</dbReference>
<evidence type="ECO:0008006" key="3">
    <source>
        <dbReference type="Google" id="ProtNLM"/>
    </source>
</evidence>
<evidence type="ECO:0000313" key="1">
    <source>
        <dbReference type="EMBL" id="QDU75855.1"/>
    </source>
</evidence>
<proteinExistence type="predicted"/>
<dbReference type="PANTHER" id="PTHR36978">
    <property type="entry name" value="P-LOOP CONTAINING NUCLEOTIDE TRIPHOSPHATE HYDROLASE"/>
    <property type="match status" value="1"/>
</dbReference>
<dbReference type="Pfam" id="PF17784">
    <property type="entry name" value="Sulfotransfer_4"/>
    <property type="match status" value="1"/>
</dbReference>
<sequence>MPHQGKIFGIGLSRTGTKSLATALNLLGIKTMWYPQDQTTYRELMTAHYRLTVLEEYQALTDTPVVPFYPQFDQEYPGSKFVLTIRDKESWLRSCEKHWQNSTFPPQEVPFWRKYASFIDLCVYGCNAFNASRFSYVYDRHVEGVQSYFHNRPDDLLIMNICGGEGYDRLCEFLDYQLPENSEFPKVNDFNANLLH</sequence>
<dbReference type="AlphaFoldDB" id="A0A518C9F6"/>
<evidence type="ECO:0000313" key="2">
    <source>
        <dbReference type="Proteomes" id="UP000318626"/>
    </source>
</evidence>
<dbReference type="InterPro" id="IPR027417">
    <property type="entry name" value="P-loop_NTPase"/>
</dbReference>
<accession>A0A518C9F6</accession>
<reference evidence="2" key="1">
    <citation type="submission" date="2019-02" db="EMBL/GenBank/DDBJ databases">
        <title>Deep-cultivation of Planctomycetes and their phenomic and genomic characterization uncovers novel biology.</title>
        <authorList>
            <person name="Wiegand S."/>
            <person name="Jogler M."/>
            <person name="Boedeker C."/>
            <person name="Pinto D."/>
            <person name="Vollmers J."/>
            <person name="Rivas-Marin E."/>
            <person name="Kohn T."/>
            <person name="Peeters S.H."/>
            <person name="Heuer A."/>
            <person name="Rast P."/>
            <person name="Oberbeckmann S."/>
            <person name="Bunk B."/>
            <person name="Jeske O."/>
            <person name="Meyerdierks A."/>
            <person name="Storesund J.E."/>
            <person name="Kallscheuer N."/>
            <person name="Luecker S."/>
            <person name="Lage O.M."/>
            <person name="Pohl T."/>
            <person name="Merkel B.J."/>
            <person name="Hornburger P."/>
            <person name="Mueller R.-W."/>
            <person name="Bruemmer F."/>
            <person name="Labrenz M."/>
            <person name="Spormann A.M."/>
            <person name="Op den Camp H."/>
            <person name="Overmann J."/>
            <person name="Amann R."/>
            <person name="Jetten M.S.M."/>
            <person name="Mascher T."/>
            <person name="Medema M.H."/>
            <person name="Devos D.P."/>
            <person name="Kaster A.-K."/>
            <person name="Ovreas L."/>
            <person name="Rohde M."/>
            <person name="Galperin M.Y."/>
            <person name="Jogler C."/>
        </authorList>
    </citation>
    <scope>NUCLEOTIDE SEQUENCE [LARGE SCALE GENOMIC DNA]</scope>
    <source>
        <strain evidence="2">Pan97</strain>
    </source>
</reference>
<gene>
    <name evidence="1" type="ORF">Pan97_28970</name>
</gene>
<keyword evidence="2" id="KW-1185">Reference proteome</keyword>